<reference evidence="1" key="2">
    <citation type="submission" date="2020-11" db="EMBL/GenBank/DDBJ databases">
        <authorList>
            <person name="McCartney M.A."/>
            <person name="Auch B."/>
            <person name="Kono T."/>
            <person name="Mallez S."/>
            <person name="Becker A."/>
            <person name="Gohl D.M."/>
            <person name="Silverstein K.A.T."/>
            <person name="Koren S."/>
            <person name="Bechman K.B."/>
            <person name="Herman A."/>
            <person name="Abrahante J.E."/>
            <person name="Garbe J."/>
        </authorList>
    </citation>
    <scope>NUCLEOTIDE SEQUENCE</scope>
    <source>
        <strain evidence="1">Duluth1</strain>
        <tissue evidence="1">Whole animal</tissue>
    </source>
</reference>
<name>A0A9D4GQD4_DREPO</name>
<comment type="caution">
    <text evidence="1">The sequence shown here is derived from an EMBL/GenBank/DDBJ whole genome shotgun (WGS) entry which is preliminary data.</text>
</comment>
<organism evidence="1 2">
    <name type="scientific">Dreissena polymorpha</name>
    <name type="common">Zebra mussel</name>
    <name type="synonym">Mytilus polymorpha</name>
    <dbReference type="NCBI Taxonomy" id="45954"/>
    <lineage>
        <taxon>Eukaryota</taxon>
        <taxon>Metazoa</taxon>
        <taxon>Spiralia</taxon>
        <taxon>Lophotrochozoa</taxon>
        <taxon>Mollusca</taxon>
        <taxon>Bivalvia</taxon>
        <taxon>Autobranchia</taxon>
        <taxon>Heteroconchia</taxon>
        <taxon>Euheterodonta</taxon>
        <taxon>Imparidentia</taxon>
        <taxon>Neoheterodontei</taxon>
        <taxon>Myida</taxon>
        <taxon>Dreissenoidea</taxon>
        <taxon>Dreissenidae</taxon>
        <taxon>Dreissena</taxon>
    </lineage>
</organism>
<dbReference type="SUPFAM" id="SSF50630">
    <property type="entry name" value="Acid proteases"/>
    <property type="match status" value="1"/>
</dbReference>
<proteinExistence type="predicted"/>
<dbReference type="EMBL" id="JAIWYP010000005">
    <property type="protein sequence ID" value="KAH3819629.1"/>
    <property type="molecule type" value="Genomic_DNA"/>
</dbReference>
<accession>A0A9D4GQD4</accession>
<dbReference type="AlphaFoldDB" id="A0A9D4GQD4"/>
<dbReference type="Proteomes" id="UP000828390">
    <property type="component" value="Unassembled WGS sequence"/>
</dbReference>
<evidence type="ECO:0000313" key="2">
    <source>
        <dbReference type="Proteomes" id="UP000828390"/>
    </source>
</evidence>
<gene>
    <name evidence="1" type="ORF">DPMN_121368</name>
</gene>
<sequence>MFRVKVRLNGLAVQAVVGTAAEVTLVSDRVVAQLSEEVPVLEHVYMKTAGRGLQMNGSIVGPVTIQLGDMVFQERVYVAPIQDCMLLGLDFLKKHGVTIDIVGATMCLNGQVVPMAQEGELVEAREANVTVARTVVIPPNSVAMVKSSLGKPIGTFAVEAECGDVIVPMSVHVSEAVLRLPMVNMSGHHVRLKQGKLVGKAEQKRYV</sequence>
<reference evidence="1" key="1">
    <citation type="journal article" date="2019" name="bioRxiv">
        <title>The Genome of the Zebra Mussel, Dreissena polymorpha: A Resource for Invasive Species Research.</title>
        <authorList>
            <person name="McCartney M.A."/>
            <person name="Auch B."/>
            <person name="Kono T."/>
            <person name="Mallez S."/>
            <person name="Zhang Y."/>
            <person name="Obille A."/>
            <person name="Becker A."/>
            <person name="Abrahante J.E."/>
            <person name="Garbe J."/>
            <person name="Badalamenti J.P."/>
            <person name="Herman A."/>
            <person name="Mangelson H."/>
            <person name="Liachko I."/>
            <person name="Sullivan S."/>
            <person name="Sone E.D."/>
            <person name="Koren S."/>
            <person name="Silverstein K.A.T."/>
            <person name="Beckman K.B."/>
            <person name="Gohl D.M."/>
        </authorList>
    </citation>
    <scope>NUCLEOTIDE SEQUENCE</scope>
    <source>
        <strain evidence="1">Duluth1</strain>
        <tissue evidence="1">Whole animal</tissue>
    </source>
</reference>
<dbReference type="Pfam" id="PF13975">
    <property type="entry name" value="gag-asp_proteas"/>
    <property type="match status" value="1"/>
</dbReference>
<dbReference type="InterPro" id="IPR021109">
    <property type="entry name" value="Peptidase_aspartic_dom_sf"/>
</dbReference>
<dbReference type="Gene3D" id="2.40.70.10">
    <property type="entry name" value="Acid Proteases"/>
    <property type="match status" value="1"/>
</dbReference>
<keyword evidence="2" id="KW-1185">Reference proteome</keyword>
<evidence type="ECO:0000313" key="1">
    <source>
        <dbReference type="EMBL" id="KAH3819629.1"/>
    </source>
</evidence>
<dbReference type="CDD" id="cd00303">
    <property type="entry name" value="retropepsin_like"/>
    <property type="match status" value="1"/>
</dbReference>
<protein>
    <submittedName>
        <fullName evidence="1">Uncharacterized protein</fullName>
    </submittedName>
</protein>